<evidence type="ECO:0000313" key="2">
    <source>
        <dbReference type="Proteomes" id="UP001652627"/>
    </source>
</evidence>
<accession>A0ABM4FYM9</accession>
<dbReference type="RefSeq" id="XP_067170056.1">
    <property type="nucleotide sequence ID" value="XM_067313955.1"/>
</dbReference>
<dbReference type="GeneID" id="136994814"/>
<proteinExistence type="predicted"/>
<gene>
    <name evidence="3" type="primary">TMDD1</name>
</gene>
<protein>
    <submittedName>
        <fullName evidence="3">Transmembrane and death domain protein 1</fullName>
    </submittedName>
</protein>
<feature type="transmembrane region" description="Helical" evidence="1">
    <location>
        <begin position="210"/>
        <end position="234"/>
    </location>
</feature>
<sequence length="263" mass="28123">MGPGGPCTPPWLCHCEELQNQAGRGGSGSPRAMLVPAGLGLLLLAAWGRGEDAVAAVLGRHAVDRLVRLLSPAECRQLRAQLAGPDGDLERELEQLSEARNPLARVRRAPANCATALRRWLGTAGAATPWDRLSRGLRHVGRPDVARELGKNLNQDRSLELRRNVEGYGRAVARLASSLLLEGDHHRGGRARRAGSPIRSGGPPPYARSLLGWVGPLASGVLGGFLASVVLLLLAAACSRRRVPGWDGGCTRRRDVLRESEIQ</sequence>
<name>A0ABM4FYM9_9AVES</name>
<keyword evidence="1" id="KW-1133">Transmembrane helix</keyword>
<evidence type="ECO:0000313" key="3">
    <source>
        <dbReference type="RefSeq" id="XP_067170056.1"/>
    </source>
</evidence>
<keyword evidence="2" id="KW-1185">Reference proteome</keyword>
<keyword evidence="1 3" id="KW-0812">Transmembrane</keyword>
<organism evidence="2 3">
    <name type="scientific">Apteryx mantelli</name>
    <name type="common">North Island brown kiwi</name>
    <dbReference type="NCBI Taxonomy" id="2696672"/>
    <lineage>
        <taxon>Eukaryota</taxon>
        <taxon>Metazoa</taxon>
        <taxon>Chordata</taxon>
        <taxon>Craniata</taxon>
        <taxon>Vertebrata</taxon>
        <taxon>Euteleostomi</taxon>
        <taxon>Archelosauria</taxon>
        <taxon>Archosauria</taxon>
        <taxon>Dinosauria</taxon>
        <taxon>Saurischia</taxon>
        <taxon>Theropoda</taxon>
        <taxon>Coelurosauria</taxon>
        <taxon>Aves</taxon>
        <taxon>Palaeognathae</taxon>
        <taxon>Apterygiformes</taxon>
        <taxon>Apterygidae</taxon>
        <taxon>Apteryx</taxon>
    </lineage>
</organism>
<reference evidence="3" key="1">
    <citation type="submission" date="2025-08" db="UniProtKB">
        <authorList>
            <consortium name="RefSeq"/>
        </authorList>
    </citation>
    <scope>IDENTIFICATION</scope>
    <source>
        <tissue evidence="3">Blood</tissue>
    </source>
</reference>
<keyword evidence="1" id="KW-0472">Membrane</keyword>
<evidence type="ECO:0000256" key="1">
    <source>
        <dbReference type="SAM" id="Phobius"/>
    </source>
</evidence>
<dbReference type="Proteomes" id="UP001652627">
    <property type="component" value="Chromosome 33"/>
</dbReference>